<evidence type="ECO:0000313" key="2">
    <source>
        <dbReference type="EMBL" id="AXF52191.1"/>
    </source>
</evidence>
<keyword evidence="1" id="KW-0472">Membrane</keyword>
<keyword evidence="3" id="KW-1185">Reference proteome</keyword>
<reference evidence="2 3" key="1">
    <citation type="submission" date="2018-06" db="EMBL/GenBank/DDBJ databases">
        <title>Uncovering a Universe of Circular DNA Viruses in Animal Metagenomes.</title>
        <authorList>
            <person name="Tisza M."/>
            <person name="Buck C."/>
            <person name="Pastrana D."/>
            <person name="Welch N."/>
            <person name="Peretti A."/>
        </authorList>
    </citation>
    <scope>NUCLEOTIDE SEQUENCE [LARGE SCALE GENOMIC DNA]</scope>
    <source>
        <strain evidence="2">Ctcc615</strain>
    </source>
</reference>
<dbReference type="Proteomes" id="UP000257457">
    <property type="component" value="Segment"/>
</dbReference>
<keyword evidence="1" id="KW-0812">Transmembrane</keyword>
<name>A0A345BP20_9CAUD</name>
<evidence type="ECO:0000256" key="1">
    <source>
        <dbReference type="SAM" id="Phobius"/>
    </source>
</evidence>
<dbReference type="GeneID" id="65114720"/>
<proteinExistence type="predicted"/>
<evidence type="ECO:0000313" key="3">
    <source>
        <dbReference type="Proteomes" id="UP000257457"/>
    </source>
</evidence>
<organism evidence="2 3">
    <name type="scientific">crAssphage sp. isolate ctcc615</name>
    <dbReference type="NCBI Taxonomy" id="2989853"/>
    <lineage>
        <taxon>Viruses</taxon>
        <taxon>Duplodnaviria</taxon>
        <taxon>Heunggongvirae</taxon>
        <taxon>Uroviricota</taxon>
        <taxon>Caudoviricetes</taxon>
        <taxon>Crassvirales</taxon>
        <taxon>Intestiviridae</taxon>
        <taxon>Obtuvirinae</taxon>
        <taxon>Wotdevirus</taxon>
        <taxon>Wotdevirus murinus</taxon>
    </lineage>
</organism>
<dbReference type="RefSeq" id="YP_010097058.1">
    <property type="nucleotide sequence ID" value="NC_055756.1"/>
</dbReference>
<feature type="transmembrane region" description="Helical" evidence="1">
    <location>
        <begin position="39"/>
        <end position="58"/>
    </location>
</feature>
<protein>
    <submittedName>
        <fullName evidence="2">Uncharacterized protein</fullName>
    </submittedName>
</protein>
<sequence>MCSVLHLYTLVDELFSSEIKCLKLTKNILYFLSYRVSRVLILCLLFFFIIVGTITVHIKKKTLTIFTDNESTNRSNAYYQSTNNHPITINY</sequence>
<keyword evidence="1" id="KW-1133">Transmembrane helix</keyword>
<accession>A0A345BP20</accession>
<dbReference type="EMBL" id="MH552500">
    <property type="protein sequence ID" value="AXF52191.1"/>
    <property type="molecule type" value="Genomic_DNA"/>
</dbReference>